<keyword evidence="13" id="KW-1185">Reference proteome</keyword>
<dbReference type="FunFam" id="3.30.160.60:FF:000125">
    <property type="entry name" value="Putative zinc finger protein 143"/>
    <property type="match status" value="1"/>
</dbReference>
<keyword evidence="6" id="KW-0805">Transcription regulation</keyword>
<dbReference type="Pfam" id="PF00096">
    <property type="entry name" value="zf-C2H2"/>
    <property type="match status" value="2"/>
</dbReference>
<feature type="region of interest" description="Disordered" evidence="10">
    <location>
        <begin position="137"/>
        <end position="201"/>
    </location>
</feature>
<name>A0A9P7B554_MAUEX</name>
<protein>
    <recommendedName>
        <fullName evidence="11">C2H2-type domain-containing protein</fullName>
    </recommendedName>
</protein>
<dbReference type="PANTHER" id="PTHR24399:SF23">
    <property type="entry name" value="C2H2-TYPE DOMAIN-CONTAINING PROTEIN"/>
    <property type="match status" value="1"/>
</dbReference>
<evidence type="ECO:0000256" key="9">
    <source>
        <dbReference type="PROSITE-ProRule" id="PRU00042"/>
    </source>
</evidence>
<dbReference type="GO" id="GO:0000978">
    <property type="term" value="F:RNA polymerase II cis-regulatory region sequence-specific DNA binding"/>
    <property type="evidence" value="ECO:0007669"/>
    <property type="project" value="UniProtKB-ARBA"/>
</dbReference>
<evidence type="ECO:0000313" key="13">
    <source>
        <dbReference type="Proteomes" id="UP000750334"/>
    </source>
</evidence>
<keyword evidence="2" id="KW-0479">Metal-binding</keyword>
<dbReference type="GO" id="GO:0008270">
    <property type="term" value="F:zinc ion binding"/>
    <property type="evidence" value="ECO:0007669"/>
    <property type="project" value="UniProtKB-KW"/>
</dbReference>
<evidence type="ECO:0000256" key="8">
    <source>
        <dbReference type="ARBA" id="ARBA00023242"/>
    </source>
</evidence>
<dbReference type="OrthoDB" id="3437960at2759"/>
<feature type="domain" description="C2H2-type" evidence="11">
    <location>
        <begin position="514"/>
        <end position="543"/>
    </location>
</feature>
<keyword evidence="4 9" id="KW-0863">Zinc-finger</keyword>
<proteinExistence type="predicted"/>
<sequence length="662" mass="75064">MSNLNLSTWFDAQANVLPDMNDDQYNNNVDYNQSSAINNMADQMLDDFFLDVNIHDPVNSNSNSNKMNWNAFFGDNNNNNNNLLWNASDMVDLDKQIDPLQSGKSSMEMTKQARLEEALRKQEELNHKLEAQLARSQLENQRLTSRQSYSQESSNNKNRPMLGDITSSSRLNSTPRRRQKDNLSQKMISNNGNQNMKSNENFNFFMKPTKPIFQQPIFLESNSNTNKHTPSSTTSVNGSPRRRHNKSRSTMAKEREQKMKINFATALTHGVNNSNPVVENDLKFESPTKPEFNLTSPYKGDSITNSLLQSPVIGLGLKTGDDSRREASSNSDFFTFKSSSNETSKSPSTSPIRPIAKFSVGETPSRRRKSVAGSILFTKHNTMSTPNLGPPPALNSSPMMTIPPYRTDSHNNENQFLTVQTPSPELNTDISEFQNSSPGTFTTGSTINITSPILSSPQKITRKLTTLPRGSIDIYVKELPEKKFECLFPDCGKLFKRRYNIRSHIQTHLEDRPYVCDFDGCGKAFVRNHDLVRHKKSHMEKRYACPCGKKFNREDALIVHRSRLICIGGKQFENVVIKRSPRKRGRPRKDAPPIENMSPTKKPDRETCIRKENNISNKNIMSQPNLTPVGTFDIDDAVTNDTFLNELENELRMTLENEGQLS</sequence>
<feature type="region of interest" description="Disordered" evidence="10">
    <location>
        <begin position="319"/>
        <end position="411"/>
    </location>
</feature>
<feature type="compositionally biased region" description="Low complexity" evidence="10">
    <location>
        <begin position="333"/>
        <end position="351"/>
    </location>
</feature>
<keyword evidence="7" id="KW-0804">Transcription</keyword>
<accession>A0A9P7B554</accession>
<feature type="compositionally biased region" description="Polar residues" evidence="10">
    <location>
        <begin position="137"/>
        <end position="158"/>
    </location>
</feature>
<keyword evidence="8" id="KW-0539">Nucleus</keyword>
<reference evidence="12 13" key="1">
    <citation type="submission" date="2020-11" db="EMBL/GenBank/DDBJ databases">
        <title>Kefir isolates.</title>
        <authorList>
            <person name="Marcisauskas S."/>
            <person name="Kim Y."/>
            <person name="Blasche S."/>
        </authorList>
    </citation>
    <scope>NUCLEOTIDE SEQUENCE [LARGE SCALE GENOMIC DNA]</scope>
    <source>
        <strain evidence="12 13">OG2</strain>
    </source>
</reference>
<dbReference type="Gene3D" id="3.30.160.60">
    <property type="entry name" value="Classic Zinc Finger"/>
    <property type="match status" value="2"/>
</dbReference>
<evidence type="ECO:0000256" key="1">
    <source>
        <dbReference type="ARBA" id="ARBA00004123"/>
    </source>
</evidence>
<dbReference type="InterPro" id="IPR013087">
    <property type="entry name" value="Znf_C2H2_type"/>
</dbReference>
<dbReference type="PROSITE" id="PS50157">
    <property type="entry name" value="ZINC_FINGER_C2H2_2"/>
    <property type="match status" value="2"/>
</dbReference>
<keyword evidence="3" id="KW-0677">Repeat</keyword>
<gene>
    <name evidence="12" type="ORF">C6P45_001709</name>
</gene>
<evidence type="ECO:0000256" key="6">
    <source>
        <dbReference type="ARBA" id="ARBA00023015"/>
    </source>
</evidence>
<dbReference type="GO" id="GO:0045944">
    <property type="term" value="P:positive regulation of transcription by RNA polymerase II"/>
    <property type="evidence" value="ECO:0007669"/>
    <property type="project" value="UniProtKB-ARBA"/>
</dbReference>
<dbReference type="PANTHER" id="PTHR24399">
    <property type="entry name" value="ZINC FINGER AND BTB DOMAIN-CONTAINING"/>
    <property type="match status" value="1"/>
</dbReference>
<evidence type="ECO:0000256" key="7">
    <source>
        <dbReference type="ARBA" id="ARBA00023163"/>
    </source>
</evidence>
<evidence type="ECO:0000256" key="5">
    <source>
        <dbReference type="ARBA" id="ARBA00022833"/>
    </source>
</evidence>
<feature type="region of interest" description="Disordered" evidence="10">
    <location>
        <begin position="425"/>
        <end position="444"/>
    </location>
</feature>
<dbReference type="PROSITE" id="PS00028">
    <property type="entry name" value="ZINC_FINGER_C2H2_1"/>
    <property type="match status" value="2"/>
</dbReference>
<dbReference type="EMBL" id="PUHR01000182">
    <property type="protein sequence ID" value="KAG0660038.1"/>
    <property type="molecule type" value="Genomic_DNA"/>
</dbReference>
<feature type="compositionally biased region" description="Polar residues" evidence="10">
    <location>
        <begin position="220"/>
        <end position="238"/>
    </location>
</feature>
<dbReference type="Proteomes" id="UP000750334">
    <property type="component" value="Unassembled WGS sequence"/>
</dbReference>
<evidence type="ECO:0000313" key="12">
    <source>
        <dbReference type="EMBL" id="KAG0660038.1"/>
    </source>
</evidence>
<dbReference type="GO" id="GO:0005654">
    <property type="term" value="C:nucleoplasm"/>
    <property type="evidence" value="ECO:0007669"/>
    <property type="project" value="TreeGrafter"/>
</dbReference>
<dbReference type="FunFam" id="3.30.160.60:FF:001752">
    <property type="entry name" value="Transcriptional factor SWI5"/>
    <property type="match status" value="1"/>
</dbReference>
<comment type="subcellular location">
    <subcellularLocation>
        <location evidence="1">Nucleus</location>
    </subcellularLocation>
</comment>
<evidence type="ECO:0000256" key="2">
    <source>
        <dbReference type="ARBA" id="ARBA00022723"/>
    </source>
</evidence>
<feature type="compositionally biased region" description="Polar residues" evidence="10">
    <location>
        <begin position="182"/>
        <end position="201"/>
    </location>
</feature>
<feature type="region of interest" description="Disordered" evidence="10">
    <location>
        <begin position="580"/>
        <end position="605"/>
    </location>
</feature>
<evidence type="ECO:0000256" key="4">
    <source>
        <dbReference type="ARBA" id="ARBA00022771"/>
    </source>
</evidence>
<feature type="compositionally biased region" description="Polar residues" evidence="10">
    <location>
        <begin position="165"/>
        <end position="174"/>
    </location>
</feature>
<feature type="region of interest" description="Disordered" evidence="10">
    <location>
        <begin position="220"/>
        <end position="255"/>
    </location>
</feature>
<comment type="caution">
    <text evidence="12">The sequence shown here is derived from an EMBL/GenBank/DDBJ whole genome shotgun (WGS) entry which is preliminary data.</text>
</comment>
<dbReference type="SMART" id="SM00355">
    <property type="entry name" value="ZnF_C2H2"/>
    <property type="match status" value="2"/>
</dbReference>
<dbReference type="InterPro" id="IPR036236">
    <property type="entry name" value="Znf_C2H2_sf"/>
</dbReference>
<evidence type="ECO:0000256" key="3">
    <source>
        <dbReference type="ARBA" id="ARBA00022737"/>
    </source>
</evidence>
<feature type="domain" description="C2H2-type" evidence="11">
    <location>
        <begin position="484"/>
        <end position="513"/>
    </location>
</feature>
<keyword evidence="5" id="KW-0862">Zinc</keyword>
<organism evidence="12 13">
    <name type="scientific">Maudiozyma exigua</name>
    <name type="common">Yeast</name>
    <name type="synonym">Kazachstania exigua</name>
    <dbReference type="NCBI Taxonomy" id="34358"/>
    <lineage>
        <taxon>Eukaryota</taxon>
        <taxon>Fungi</taxon>
        <taxon>Dikarya</taxon>
        <taxon>Ascomycota</taxon>
        <taxon>Saccharomycotina</taxon>
        <taxon>Saccharomycetes</taxon>
        <taxon>Saccharomycetales</taxon>
        <taxon>Saccharomycetaceae</taxon>
        <taxon>Maudiozyma</taxon>
    </lineage>
</organism>
<dbReference type="SUPFAM" id="SSF57667">
    <property type="entry name" value="beta-beta-alpha zinc fingers"/>
    <property type="match status" value="1"/>
</dbReference>
<dbReference type="AlphaFoldDB" id="A0A9P7B554"/>
<dbReference type="GO" id="GO:0001227">
    <property type="term" value="F:DNA-binding transcription repressor activity, RNA polymerase II-specific"/>
    <property type="evidence" value="ECO:0007669"/>
    <property type="project" value="TreeGrafter"/>
</dbReference>
<evidence type="ECO:0000256" key="10">
    <source>
        <dbReference type="SAM" id="MobiDB-lite"/>
    </source>
</evidence>
<evidence type="ECO:0000259" key="11">
    <source>
        <dbReference type="PROSITE" id="PS50157"/>
    </source>
</evidence>